<keyword evidence="3" id="KW-1185">Reference proteome</keyword>
<evidence type="ECO:0000256" key="1">
    <source>
        <dbReference type="SAM" id="SignalP"/>
    </source>
</evidence>
<dbReference type="EMBL" id="AASE01000015">
    <property type="protein sequence ID" value="EAT58656.1"/>
    <property type="molecule type" value="Genomic_DNA"/>
</dbReference>
<reference evidence="2 3" key="1">
    <citation type="submission" date="2006-07" db="EMBL/GenBank/DDBJ databases">
        <title>Annotation of the draft genome assembly of Chlorobium ferroxidans DSM 13031.</title>
        <authorList>
            <consortium name="US DOE Joint Genome Institute (JGI-ORNL)"/>
            <person name="Larimer F."/>
            <person name="Land M."/>
            <person name="Hauser L."/>
        </authorList>
    </citation>
    <scope>NUCLEOTIDE SEQUENCE [LARGE SCALE GENOMIC DNA]</scope>
    <source>
        <strain evidence="2 3">DSM 13031</strain>
    </source>
</reference>
<evidence type="ECO:0000313" key="3">
    <source>
        <dbReference type="Proteomes" id="UP000004162"/>
    </source>
</evidence>
<dbReference type="AlphaFoldDB" id="Q0YQR8"/>
<accession>Q0YQR8</accession>
<comment type="caution">
    <text evidence="2">The sequence shown here is derived from an EMBL/GenBank/DDBJ whole genome shotgun (WGS) entry which is preliminary data.</text>
</comment>
<protein>
    <submittedName>
        <fullName evidence="2">Uncharacterized protein</fullName>
    </submittedName>
</protein>
<keyword evidence="1" id="KW-0732">Signal</keyword>
<name>Q0YQR8_9CHLB</name>
<dbReference type="OrthoDB" id="595139at2"/>
<feature type="signal peptide" evidence="1">
    <location>
        <begin position="1"/>
        <end position="28"/>
    </location>
</feature>
<sequence>MKSNKTLRTLALGAALLGLSVMPSTAMATPVSQSGTTTTTVTMPEYLVLHYYSAVALNFSATSSSASQTGSPLSATWTTLGDTSTTLAASATEVGPTSANITLKNAWAIAGLSSSGTATVSITGTDFSATRVGSTSKIGVTGYGLASTNGVSGAVTGATVTTLLRGVTGQTQTVGDVKMTLNFSNTTESGAHAGSFTITAQTI</sequence>
<reference evidence="2 3" key="2">
    <citation type="submission" date="2006-07" db="EMBL/GenBank/DDBJ databases">
        <title>Sequencing of the draft genome and assembly of Chlorobium ferroxidans DSM 13031.</title>
        <authorList>
            <consortium name="US DOE Joint Genome Institute (JGI-PGF)"/>
            <person name="Copeland A."/>
            <person name="Lucas S."/>
            <person name="Lapidus A."/>
            <person name="Barry K."/>
            <person name="Glavina del Rio T."/>
            <person name="Dalin E."/>
            <person name="Tice H."/>
            <person name="Bruce D."/>
            <person name="Pitluck S."/>
            <person name="Richardson P."/>
        </authorList>
    </citation>
    <scope>NUCLEOTIDE SEQUENCE [LARGE SCALE GENOMIC DNA]</scope>
    <source>
        <strain evidence="2 3">DSM 13031</strain>
    </source>
</reference>
<evidence type="ECO:0000313" key="2">
    <source>
        <dbReference type="EMBL" id="EAT58656.1"/>
    </source>
</evidence>
<dbReference type="RefSeq" id="WP_006366715.1">
    <property type="nucleotide sequence ID" value="NZ_AASE01000015.1"/>
</dbReference>
<dbReference type="Proteomes" id="UP000004162">
    <property type="component" value="Unassembled WGS sequence"/>
</dbReference>
<feature type="chain" id="PRO_5004179358" evidence="1">
    <location>
        <begin position="29"/>
        <end position="203"/>
    </location>
</feature>
<organism evidence="2 3">
    <name type="scientific">Chlorobium ferrooxidans DSM 13031</name>
    <dbReference type="NCBI Taxonomy" id="377431"/>
    <lineage>
        <taxon>Bacteria</taxon>
        <taxon>Pseudomonadati</taxon>
        <taxon>Chlorobiota</taxon>
        <taxon>Chlorobiia</taxon>
        <taxon>Chlorobiales</taxon>
        <taxon>Chlorobiaceae</taxon>
        <taxon>Chlorobium/Pelodictyon group</taxon>
        <taxon>Chlorobium</taxon>
    </lineage>
</organism>
<gene>
    <name evidence="2" type="ORF">CferDRAFT_0630</name>
</gene>
<proteinExistence type="predicted"/>